<dbReference type="InterPro" id="IPR040008">
    <property type="entry name" value="Ribosomal_mL46"/>
</dbReference>
<proteinExistence type="predicted"/>
<organism evidence="2 3">
    <name type="scientific">Opisthorchis felineus</name>
    <dbReference type="NCBI Taxonomy" id="147828"/>
    <lineage>
        <taxon>Eukaryota</taxon>
        <taxon>Metazoa</taxon>
        <taxon>Spiralia</taxon>
        <taxon>Lophotrochozoa</taxon>
        <taxon>Platyhelminthes</taxon>
        <taxon>Trematoda</taxon>
        <taxon>Digenea</taxon>
        <taxon>Opisthorchiida</taxon>
        <taxon>Opisthorchiata</taxon>
        <taxon>Opisthorchiidae</taxon>
        <taxon>Opisthorchis</taxon>
    </lineage>
</organism>
<dbReference type="PANTHER" id="PTHR13124">
    <property type="entry name" value="39S RIBOSOMAL PROTEIN L46, MITOCHONDRIAL PRECURSOR-RELATED"/>
    <property type="match status" value="1"/>
</dbReference>
<evidence type="ECO:0000313" key="3">
    <source>
        <dbReference type="Proteomes" id="UP000308267"/>
    </source>
</evidence>
<accession>A0A4S2LCZ0</accession>
<protein>
    <recommendedName>
        <fullName evidence="1">Large ribosomal subunit protein mL46 N-terminal domain-containing protein</fullName>
    </recommendedName>
</protein>
<dbReference type="OrthoDB" id="194611at2759"/>
<dbReference type="EMBL" id="SJOL01009301">
    <property type="protein sequence ID" value="TGZ58389.1"/>
    <property type="molecule type" value="Genomic_DNA"/>
</dbReference>
<comment type="caution">
    <text evidence="2">The sequence shown here is derived from an EMBL/GenBank/DDBJ whole genome shotgun (WGS) entry which is preliminary data.</text>
</comment>
<evidence type="ECO:0000259" key="1">
    <source>
        <dbReference type="Pfam" id="PF11788"/>
    </source>
</evidence>
<dbReference type="Pfam" id="PF11788">
    <property type="entry name" value="MRP-L46"/>
    <property type="match status" value="1"/>
</dbReference>
<dbReference type="STRING" id="147828.A0A4S2LCZ0"/>
<dbReference type="AlphaFoldDB" id="A0A4S2LCZ0"/>
<evidence type="ECO:0000313" key="2">
    <source>
        <dbReference type="EMBL" id="TGZ58389.1"/>
    </source>
</evidence>
<gene>
    <name evidence="2" type="ORF">CRM22_009670</name>
</gene>
<reference evidence="2 3" key="1">
    <citation type="journal article" date="2019" name="BMC Genomics">
        <title>New insights from Opisthorchis felineus genome: update on genomics of the epidemiologically important liver flukes.</title>
        <authorList>
            <person name="Ershov N.I."/>
            <person name="Mordvinov V.A."/>
            <person name="Prokhortchouk E.B."/>
            <person name="Pakharukova M.Y."/>
            <person name="Gunbin K.V."/>
            <person name="Ustyantsev K."/>
            <person name="Genaev M.A."/>
            <person name="Blinov A.G."/>
            <person name="Mazur A."/>
            <person name="Boulygina E."/>
            <person name="Tsygankova S."/>
            <person name="Khrameeva E."/>
            <person name="Chekanov N."/>
            <person name="Fan G."/>
            <person name="Xiao A."/>
            <person name="Zhang H."/>
            <person name="Xu X."/>
            <person name="Yang H."/>
            <person name="Solovyev V."/>
            <person name="Lee S.M."/>
            <person name="Liu X."/>
            <person name="Afonnikov D.A."/>
            <person name="Skryabin K.G."/>
        </authorList>
    </citation>
    <scope>NUCLEOTIDE SEQUENCE [LARGE SCALE GENOMIC DNA]</scope>
    <source>
        <strain evidence="2">AK-0245</strain>
        <tissue evidence="2">Whole organism</tissue>
    </source>
</reference>
<dbReference type="Gene3D" id="3.90.79.10">
    <property type="entry name" value="Nucleoside Triphosphate Pyrophosphohydrolase"/>
    <property type="match status" value="1"/>
</dbReference>
<dbReference type="InterPro" id="IPR021757">
    <property type="entry name" value="Ribosomal_mL46_N"/>
</dbReference>
<feature type="domain" description="Large ribosomal subunit protein mL46 N-terminal" evidence="1">
    <location>
        <begin position="15"/>
        <end position="112"/>
    </location>
</feature>
<dbReference type="GO" id="GO:0003735">
    <property type="term" value="F:structural constituent of ribosome"/>
    <property type="evidence" value="ECO:0007669"/>
    <property type="project" value="InterPro"/>
</dbReference>
<name>A0A4S2LCZ0_OPIFE</name>
<keyword evidence="3" id="KW-1185">Reference proteome</keyword>
<dbReference type="Proteomes" id="UP000308267">
    <property type="component" value="Unassembled WGS sequence"/>
</dbReference>
<dbReference type="GO" id="GO:0005762">
    <property type="term" value="C:mitochondrial large ribosomal subunit"/>
    <property type="evidence" value="ECO:0007669"/>
    <property type="project" value="TreeGrafter"/>
</dbReference>
<dbReference type="PANTHER" id="PTHR13124:SF12">
    <property type="entry name" value="LARGE RIBOSOMAL SUBUNIT PROTEIN ML46"/>
    <property type="match status" value="1"/>
</dbReference>
<sequence>MMNTRGRSLVGVKAWNLFSGLCIRRPTVVTPELNKLEQDTADMLAAVEFEKSCLSAHEYRNQLEQARLTSALKRGHSLSSPSSSLLTAHEQELEWQLENKKFTPIDRVTEADRTGNLKTAWRQLDRPLFLLVKQSFGSETPSWSLPSLPLERNLNLREMAVKLAERHLPCESKCNIIGNAPVAVHVYRYRDRNSGSRFGVQMYFFNAFVDRTWHGEQIISMPGVTDFVWITQDDLGSFVSDKRLLRVLRSFIHEY</sequence>